<accession>A0A329MMS3</accession>
<dbReference type="OrthoDB" id="2491499at2"/>
<protein>
    <recommendedName>
        <fullName evidence="2">Heparinase II/III-like C-terminal domain-containing protein</fullName>
    </recommendedName>
</protein>
<evidence type="ECO:0000313" key="3">
    <source>
        <dbReference type="EMBL" id="RAV21064.1"/>
    </source>
</evidence>
<sequence length="1011" mass="113867">MGSPKQKSTYYTSEKIAYARRNIAKYEWARRMKDAAVQEAESFMANGMEFLWKSVTPQTLPRGIRVHMELGSPVTGAQFLKEYGTYGWQGNPLTEPWKLTDPSSGFTFPTNDFGAYYESGLDEHGIFRKGLADPRYLVNELYPDKGASWGVDDGFGWIDEEGQKWTFIAYYNHWYLWYGAGALFPKALKAFREAYLYTGEMKYAAPGIVLLDRIADVYPDMDSSVYKWDDCYANSHGLTGKGKAIGCIWEPGLVWEFIAAYDAFFPAMEDPNVAAFLSDKASRYRLSNPKNSPHDVRRNSEDGIVRQVFPSIKEGQIRGNFGMHQRALAMAAVVLDDPEASKEWVEWILSTGGLVYEPELRVTGGNVLSTLVDEVDRDGFGNEASPTYNTIWLDQSKAVAEILEQIDPASDSNLYRHVKFKKFFDSRYPLIVHRNYTPTIGDTGKSGNPLIIGTRAEYILAYEKYKEPVYAQYAHFLNGSRIEGIQGSIFSEDPEQITRDIASVIEEHGPMKFPSRHLSGYGFVSLSEETDDKKEDSMRGLWMYYGRNTGHGHRDTLNIGLHAFGMDLMPDNGYPETADYAPKRLQWVHNTISHNTVVVNESKQNESWVGIPHHYDGESMVKLIDVEAPRVYPLTTLYRRTVAFIRADDTHSYAVDIFRVKGGQNHHYSFHGGEGEVSVTGLNLQKQATGTYAGPDIAFIGKIGETAKNYQGSGFQHLYNVERDDAPSDSFSVDWAIKDTWGVRGKEDSASVHLRLTMLGQVHEAAIADGQPPQVPGNPKSLKYMIAKRSGEQLESRFLSVIEPYKNNRFIESIESVPIIALNGHHTADSETAAVKIVLRSGRTDYVVNSIHPDVRYKVDDKFDFQGFFGVISEMDGGYTYGYLNDGVMLSKADGTGIRRDKGRIEGKITDFTKEISFHNTLQIEIDGGTDHDIHKGQWIFVKNNGKRNAAYEIKSAVKRSETSWELGIGDITLIRGYRNPNDFAEGFVYDVQENDSFTIPIIEEYAGSRK</sequence>
<dbReference type="AlphaFoldDB" id="A0A329MMS3"/>
<evidence type="ECO:0000256" key="1">
    <source>
        <dbReference type="ARBA" id="ARBA00004196"/>
    </source>
</evidence>
<keyword evidence="4" id="KW-1185">Reference proteome</keyword>
<dbReference type="SUPFAM" id="SSF48230">
    <property type="entry name" value="Chondroitin AC/alginate lyase"/>
    <property type="match status" value="1"/>
</dbReference>
<name>A0A329MMS3_9BACL</name>
<dbReference type="GO" id="GO:0016829">
    <property type="term" value="F:lyase activity"/>
    <property type="evidence" value="ECO:0007669"/>
    <property type="project" value="InterPro"/>
</dbReference>
<proteinExistence type="predicted"/>
<dbReference type="Proteomes" id="UP000250369">
    <property type="component" value="Unassembled WGS sequence"/>
</dbReference>
<evidence type="ECO:0000259" key="2">
    <source>
        <dbReference type="Pfam" id="PF07940"/>
    </source>
</evidence>
<dbReference type="Gene3D" id="1.50.10.100">
    <property type="entry name" value="Chondroitin AC/alginate lyase"/>
    <property type="match status" value="1"/>
</dbReference>
<dbReference type="Pfam" id="PF07940">
    <property type="entry name" value="Hepar_II_III_C"/>
    <property type="match status" value="1"/>
</dbReference>
<gene>
    <name evidence="3" type="ORF">DQG23_13375</name>
</gene>
<evidence type="ECO:0000313" key="4">
    <source>
        <dbReference type="Proteomes" id="UP000250369"/>
    </source>
</evidence>
<dbReference type="GO" id="GO:0030313">
    <property type="term" value="C:cell envelope"/>
    <property type="evidence" value="ECO:0007669"/>
    <property type="project" value="UniProtKB-SubCell"/>
</dbReference>
<dbReference type="EMBL" id="QMFB01000006">
    <property type="protein sequence ID" value="RAV21064.1"/>
    <property type="molecule type" value="Genomic_DNA"/>
</dbReference>
<comment type="caution">
    <text evidence="3">The sequence shown here is derived from an EMBL/GenBank/DDBJ whole genome shotgun (WGS) entry which is preliminary data.</text>
</comment>
<dbReference type="RefSeq" id="WP_113031346.1">
    <property type="nucleotide sequence ID" value="NZ_QMFB01000006.1"/>
</dbReference>
<feature type="domain" description="Heparinase II/III-like C-terminal" evidence="2">
    <location>
        <begin position="546"/>
        <end position="671"/>
    </location>
</feature>
<comment type="subcellular location">
    <subcellularLocation>
        <location evidence="1">Cell envelope</location>
    </subcellularLocation>
</comment>
<dbReference type="Gene3D" id="2.70.98.70">
    <property type="match status" value="1"/>
</dbReference>
<dbReference type="InterPro" id="IPR012480">
    <property type="entry name" value="Hepar_II_III_C"/>
</dbReference>
<organism evidence="3 4">
    <name type="scientific">Paenibacillus contaminans</name>
    <dbReference type="NCBI Taxonomy" id="450362"/>
    <lineage>
        <taxon>Bacteria</taxon>
        <taxon>Bacillati</taxon>
        <taxon>Bacillota</taxon>
        <taxon>Bacilli</taxon>
        <taxon>Bacillales</taxon>
        <taxon>Paenibacillaceae</taxon>
        <taxon>Paenibacillus</taxon>
    </lineage>
</organism>
<dbReference type="InterPro" id="IPR008929">
    <property type="entry name" value="Chondroitin_lyas"/>
</dbReference>
<reference evidence="3 4" key="1">
    <citation type="journal article" date="2009" name="Int. J. Syst. Evol. Microbiol.">
        <title>Paenibacillus contaminans sp. nov., isolated from a contaminated laboratory plate.</title>
        <authorList>
            <person name="Chou J.H."/>
            <person name="Lee J.H."/>
            <person name="Lin M.C."/>
            <person name="Chang P.S."/>
            <person name="Arun A.B."/>
            <person name="Young C.C."/>
            <person name="Chen W.M."/>
        </authorList>
    </citation>
    <scope>NUCLEOTIDE SEQUENCE [LARGE SCALE GENOMIC DNA]</scope>
    <source>
        <strain evidence="3 4">CKOBP-6</strain>
    </source>
</reference>